<dbReference type="PROSITE" id="PS51371">
    <property type="entry name" value="CBS"/>
    <property type="match status" value="2"/>
</dbReference>
<evidence type="ECO:0000256" key="12">
    <source>
        <dbReference type="SAM" id="Phobius"/>
    </source>
</evidence>
<evidence type="ECO:0000256" key="7">
    <source>
        <dbReference type="ARBA" id="ARBA00023122"/>
    </source>
</evidence>
<dbReference type="PANTHER" id="PTHR43099:SF6">
    <property type="entry name" value="UPF0053 PROTEIN RV1842C"/>
    <property type="match status" value="1"/>
</dbReference>
<gene>
    <name evidence="15" type="ORF">FHE74_07820</name>
</gene>
<evidence type="ECO:0000256" key="11">
    <source>
        <dbReference type="SAM" id="MobiDB-lite"/>
    </source>
</evidence>
<evidence type="ECO:0000259" key="13">
    <source>
        <dbReference type="PROSITE" id="PS51371"/>
    </source>
</evidence>
<evidence type="ECO:0000259" key="14">
    <source>
        <dbReference type="PROSITE" id="PS51846"/>
    </source>
</evidence>
<protein>
    <submittedName>
        <fullName evidence="15">HlyC/CorC family transporter</fullName>
    </submittedName>
</protein>
<comment type="subcellular location">
    <subcellularLocation>
        <location evidence="1">Cell membrane</location>
        <topology evidence="1">Multi-pass membrane protein</topology>
    </subcellularLocation>
</comment>
<reference evidence="15 16" key="1">
    <citation type="submission" date="2019-06" db="EMBL/GenBank/DDBJ databases">
        <authorList>
            <person name="Li J."/>
        </authorList>
    </citation>
    <scope>NUCLEOTIDE SEQUENCE [LARGE SCALE GENOMIC DNA]</scope>
    <source>
        <strain evidence="15 16">LMG 28165</strain>
    </source>
</reference>
<dbReference type="PROSITE" id="PS51846">
    <property type="entry name" value="CNNM"/>
    <property type="match status" value="1"/>
</dbReference>
<proteinExistence type="inferred from homology"/>
<dbReference type="InterPro" id="IPR036318">
    <property type="entry name" value="FAD-bd_PCMH-like_sf"/>
</dbReference>
<evidence type="ECO:0000256" key="8">
    <source>
        <dbReference type="ARBA" id="ARBA00023136"/>
    </source>
</evidence>
<evidence type="ECO:0000256" key="3">
    <source>
        <dbReference type="ARBA" id="ARBA00022475"/>
    </source>
</evidence>
<evidence type="ECO:0000256" key="10">
    <source>
        <dbReference type="PROSITE-ProRule" id="PRU01193"/>
    </source>
</evidence>
<dbReference type="GO" id="GO:0005886">
    <property type="term" value="C:plasma membrane"/>
    <property type="evidence" value="ECO:0007669"/>
    <property type="project" value="UniProtKB-SubCell"/>
</dbReference>
<dbReference type="AlphaFoldDB" id="A0A5C4U2I6"/>
<dbReference type="RefSeq" id="WP_139465950.1">
    <property type="nucleotide sequence ID" value="NZ_VDHJ01000010.1"/>
</dbReference>
<keyword evidence="4 10" id="KW-0812">Transmembrane</keyword>
<dbReference type="SUPFAM" id="SSF56176">
    <property type="entry name" value="FAD-binding/transporter-associated domain-like"/>
    <property type="match status" value="1"/>
</dbReference>
<evidence type="ECO:0000256" key="6">
    <source>
        <dbReference type="ARBA" id="ARBA00022989"/>
    </source>
</evidence>
<feature type="domain" description="CBS" evidence="13">
    <location>
        <begin position="287"/>
        <end position="344"/>
    </location>
</feature>
<evidence type="ECO:0000256" key="9">
    <source>
        <dbReference type="PROSITE-ProRule" id="PRU00703"/>
    </source>
</evidence>
<dbReference type="SMART" id="SM00116">
    <property type="entry name" value="CBS"/>
    <property type="match status" value="2"/>
</dbReference>
<dbReference type="InterPro" id="IPR046342">
    <property type="entry name" value="CBS_dom_sf"/>
</dbReference>
<feature type="transmembrane region" description="Helical" evidence="12">
    <location>
        <begin position="63"/>
        <end position="83"/>
    </location>
</feature>
<evidence type="ECO:0000256" key="4">
    <source>
        <dbReference type="ARBA" id="ARBA00022692"/>
    </source>
</evidence>
<evidence type="ECO:0000256" key="1">
    <source>
        <dbReference type="ARBA" id="ARBA00004651"/>
    </source>
</evidence>
<evidence type="ECO:0000256" key="5">
    <source>
        <dbReference type="ARBA" id="ARBA00022737"/>
    </source>
</evidence>
<dbReference type="InterPro" id="IPR051676">
    <property type="entry name" value="UPF0053_domain"/>
</dbReference>
<dbReference type="OrthoDB" id="110231at2"/>
<keyword evidence="6 10" id="KW-1133">Transmembrane helix</keyword>
<dbReference type="InterPro" id="IPR000644">
    <property type="entry name" value="CBS_dom"/>
</dbReference>
<feature type="transmembrane region" description="Helical" evidence="12">
    <location>
        <begin position="95"/>
        <end position="124"/>
    </location>
</feature>
<organism evidence="15 16">
    <name type="scientific">Corynebacterium tapiri</name>
    <dbReference type="NCBI Taxonomy" id="1448266"/>
    <lineage>
        <taxon>Bacteria</taxon>
        <taxon>Bacillati</taxon>
        <taxon>Actinomycetota</taxon>
        <taxon>Actinomycetes</taxon>
        <taxon>Mycobacteriales</taxon>
        <taxon>Corynebacteriaceae</taxon>
        <taxon>Corynebacterium</taxon>
    </lineage>
</organism>
<dbReference type="PANTHER" id="PTHR43099">
    <property type="entry name" value="UPF0053 PROTEIN YRKA"/>
    <property type="match status" value="1"/>
</dbReference>
<keyword evidence="5" id="KW-0677">Repeat</keyword>
<evidence type="ECO:0000313" key="15">
    <source>
        <dbReference type="EMBL" id="TNL96596.1"/>
    </source>
</evidence>
<evidence type="ECO:0000313" key="16">
    <source>
        <dbReference type="Proteomes" id="UP000312032"/>
    </source>
</evidence>
<dbReference type="Gene3D" id="3.30.465.10">
    <property type="match status" value="1"/>
</dbReference>
<name>A0A5C4U2I6_9CORY</name>
<feature type="domain" description="CNNM transmembrane" evidence="14">
    <location>
        <begin position="4"/>
        <end position="207"/>
    </location>
</feature>
<keyword evidence="8 10" id="KW-0472">Membrane</keyword>
<sequence length="481" mass="52655">MLSAIGLLLLGFLIIALIIAWNGYHVAQEFAYMSVDRQQLRSRANSGDAQAQAALKVTERTSFMLSGAQLGITVSGLLAGFVAQPLVGEALGSIFGTFGVPVALSVTVGTIAALIVTTIVQMIFGELLPKNYTIAAPMKSSLALARSTRIYLALFGWLIKFFDWSSNALLRLLHIEPVEDVDSTASRDDLERVLDESRESGELDDRTFMVLDRMLEFPEQDVDHAMIPRSRVEVLTPEDTVETAKREMHQSHTRYPVIDEEHVPVGIVHVLDVLDPELDQNAPISTIMREPVIVHELMALPDAVAAIRETGDKVACVIDEYGGFVGIVSMEDLGEEVLGEISDEHEETDTEEITATSAIEWVADGDTPIDEVERTVGYDLPDGDYETLSGLLLSEAGGLIEEGEQVVLNLQALPEDYVEEGYVPHRALYAEVLEVERNVPSEIKLTLVDPEADNAEVISHGHRGSTSYSSIIDARQSAKED</sequence>
<comment type="caution">
    <text evidence="15">The sequence shown here is derived from an EMBL/GenBank/DDBJ whole genome shotgun (WGS) entry which is preliminary data.</text>
</comment>
<dbReference type="InterPro" id="IPR005170">
    <property type="entry name" value="Transptr-assoc_dom"/>
</dbReference>
<keyword evidence="16" id="KW-1185">Reference proteome</keyword>
<dbReference type="Pfam" id="PF00571">
    <property type="entry name" value="CBS"/>
    <property type="match status" value="2"/>
</dbReference>
<dbReference type="Proteomes" id="UP000312032">
    <property type="component" value="Unassembled WGS sequence"/>
</dbReference>
<dbReference type="CDD" id="cd04590">
    <property type="entry name" value="CBS_pair_CorC_HlyC_assoc"/>
    <property type="match status" value="1"/>
</dbReference>
<dbReference type="InterPro" id="IPR002550">
    <property type="entry name" value="CNNM"/>
</dbReference>
<feature type="domain" description="CBS" evidence="13">
    <location>
        <begin position="226"/>
        <end position="284"/>
    </location>
</feature>
<dbReference type="SMART" id="SM01091">
    <property type="entry name" value="CorC_HlyC"/>
    <property type="match status" value="1"/>
</dbReference>
<dbReference type="Pfam" id="PF01595">
    <property type="entry name" value="CNNM"/>
    <property type="match status" value="1"/>
</dbReference>
<accession>A0A5C4U2I6</accession>
<dbReference type="InterPro" id="IPR044751">
    <property type="entry name" value="Ion_transp-like_CBS"/>
</dbReference>
<dbReference type="GO" id="GO:0050660">
    <property type="term" value="F:flavin adenine dinucleotide binding"/>
    <property type="evidence" value="ECO:0007669"/>
    <property type="project" value="InterPro"/>
</dbReference>
<feature type="region of interest" description="Disordered" evidence="11">
    <location>
        <begin position="459"/>
        <end position="481"/>
    </location>
</feature>
<dbReference type="InterPro" id="IPR016169">
    <property type="entry name" value="FAD-bd_PCMH_sub2"/>
</dbReference>
<keyword evidence="7 9" id="KW-0129">CBS domain</keyword>
<dbReference type="SUPFAM" id="SSF54631">
    <property type="entry name" value="CBS-domain pair"/>
    <property type="match status" value="1"/>
</dbReference>
<dbReference type="EMBL" id="VDHJ01000010">
    <property type="protein sequence ID" value="TNL96596.1"/>
    <property type="molecule type" value="Genomic_DNA"/>
</dbReference>
<dbReference type="Pfam" id="PF03471">
    <property type="entry name" value="CorC_HlyC"/>
    <property type="match status" value="1"/>
</dbReference>
<evidence type="ECO:0000256" key="2">
    <source>
        <dbReference type="ARBA" id="ARBA00006337"/>
    </source>
</evidence>
<dbReference type="Gene3D" id="3.10.580.10">
    <property type="entry name" value="CBS-domain"/>
    <property type="match status" value="1"/>
</dbReference>
<comment type="similarity">
    <text evidence="2">Belongs to the UPF0053 family.</text>
</comment>
<keyword evidence="3" id="KW-1003">Cell membrane</keyword>